<evidence type="ECO:0000259" key="1">
    <source>
        <dbReference type="Pfam" id="PF05699"/>
    </source>
</evidence>
<comment type="caution">
    <text evidence="2">The sequence shown here is derived from an EMBL/GenBank/DDBJ whole genome shotgun (WGS) entry which is preliminary data.</text>
</comment>
<dbReference type="GO" id="GO:0046983">
    <property type="term" value="F:protein dimerization activity"/>
    <property type="evidence" value="ECO:0007669"/>
    <property type="project" value="InterPro"/>
</dbReference>
<accession>A0A662YY64</accession>
<dbReference type="InterPro" id="IPR008906">
    <property type="entry name" value="HATC_C_dom"/>
</dbReference>
<keyword evidence="3" id="KW-1185">Reference proteome</keyword>
<reference evidence="2 3" key="1">
    <citation type="submission" date="2019-01" db="EMBL/GenBank/DDBJ databases">
        <title>Draft Genome and Complete Hox-Cluster Characterization of the Sterlet Sturgeon (Acipenser ruthenus).</title>
        <authorList>
            <person name="Wei Q."/>
        </authorList>
    </citation>
    <scope>NUCLEOTIDE SEQUENCE [LARGE SCALE GENOMIC DNA]</scope>
    <source>
        <strain evidence="2">WHYD16114868_AA</strain>
        <tissue evidence="2">Blood</tissue>
    </source>
</reference>
<feature type="domain" description="HAT C-terminal dimerisation" evidence="1">
    <location>
        <begin position="62"/>
        <end position="136"/>
    </location>
</feature>
<dbReference type="Pfam" id="PF05699">
    <property type="entry name" value="Dimer_Tnp_hAT"/>
    <property type="match status" value="1"/>
</dbReference>
<name>A0A662YY64_ACIRT</name>
<dbReference type="InterPro" id="IPR012337">
    <property type="entry name" value="RNaseH-like_sf"/>
</dbReference>
<dbReference type="PANTHER" id="PTHR45749:SF28">
    <property type="entry name" value="ZINC FINGER MYM-TYPE PROTEIN 1-LIKE-RELATED"/>
    <property type="match status" value="1"/>
</dbReference>
<evidence type="ECO:0000313" key="3">
    <source>
        <dbReference type="Proteomes" id="UP000289886"/>
    </source>
</evidence>
<dbReference type="AlphaFoldDB" id="A0A662YY64"/>
<sequence>MRGRFDHFGELNFLALVDCKKFEEMSKQFDEIKLESLFKYSKYFDFVRLKADLVGLYSSHMLRDKSPGQLLSFLSQHNLIQTVPEVTKLLQLVLTIPATTSSAEWTFSALKRIKTHTRNRTDQGRLSSLPLISIEKERLLKLQAKREQFYNDVTDTFVQKDRRMDFIYK</sequence>
<dbReference type="EMBL" id="SCEB01000124">
    <property type="protein sequence ID" value="RXN00822.1"/>
    <property type="molecule type" value="Genomic_DNA"/>
</dbReference>
<dbReference type="SUPFAM" id="SSF53098">
    <property type="entry name" value="Ribonuclease H-like"/>
    <property type="match status" value="1"/>
</dbReference>
<dbReference type="PANTHER" id="PTHR45749">
    <property type="match status" value="1"/>
</dbReference>
<dbReference type="Proteomes" id="UP000289886">
    <property type="component" value="Unassembled WGS sequence"/>
</dbReference>
<organism evidence="2 3">
    <name type="scientific">Acipenser ruthenus</name>
    <name type="common">Sterlet sturgeon</name>
    <dbReference type="NCBI Taxonomy" id="7906"/>
    <lineage>
        <taxon>Eukaryota</taxon>
        <taxon>Metazoa</taxon>
        <taxon>Chordata</taxon>
        <taxon>Craniata</taxon>
        <taxon>Vertebrata</taxon>
        <taxon>Euteleostomi</taxon>
        <taxon>Actinopterygii</taxon>
        <taxon>Chondrostei</taxon>
        <taxon>Acipenseriformes</taxon>
        <taxon>Acipenseridae</taxon>
        <taxon>Acipenser</taxon>
    </lineage>
</organism>
<protein>
    <submittedName>
        <fullName evidence="2">Zinc finger MYM-type protein 1</fullName>
    </submittedName>
</protein>
<evidence type="ECO:0000313" key="2">
    <source>
        <dbReference type="EMBL" id="RXN00822.1"/>
    </source>
</evidence>
<gene>
    <name evidence="2" type="ORF">EOD39_8643</name>
</gene>
<proteinExistence type="predicted"/>